<keyword evidence="3" id="KW-0813">Transport</keyword>
<dbReference type="InterPro" id="IPR003423">
    <property type="entry name" value="OMP_efflux"/>
</dbReference>
<evidence type="ECO:0000256" key="6">
    <source>
        <dbReference type="ARBA" id="ARBA00023136"/>
    </source>
</evidence>
<evidence type="ECO:0000256" key="4">
    <source>
        <dbReference type="ARBA" id="ARBA00022452"/>
    </source>
</evidence>
<dbReference type="SUPFAM" id="SSF56954">
    <property type="entry name" value="Outer membrane efflux proteins (OEP)"/>
    <property type="match status" value="1"/>
</dbReference>
<evidence type="ECO:0000256" key="1">
    <source>
        <dbReference type="ARBA" id="ARBA00004442"/>
    </source>
</evidence>
<keyword evidence="5" id="KW-0812">Transmembrane</keyword>
<dbReference type="EMBL" id="FQWL01000003">
    <property type="protein sequence ID" value="SHG73694.1"/>
    <property type="molecule type" value="Genomic_DNA"/>
</dbReference>
<dbReference type="GO" id="GO:0015288">
    <property type="term" value="F:porin activity"/>
    <property type="evidence" value="ECO:0007669"/>
    <property type="project" value="TreeGrafter"/>
</dbReference>
<keyword evidence="7" id="KW-0998">Cell outer membrane</keyword>
<proteinExistence type="inferred from homology"/>
<dbReference type="Proteomes" id="UP000184532">
    <property type="component" value="Unassembled WGS sequence"/>
</dbReference>
<dbReference type="Pfam" id="PF02321">
    <property type="entry name" value="OEP"/>
    <property type="match status" value="2"/>
</dbReference>
<keyword evidence="9" id="KW-1185">Reference proteome</keyword>
<reference evidence="9" key="1">
    <citation type="submission" date="2016-11" db="EMBL/GenBank/DDBJ databases">
        <authorList>
            <person name="Varghese N."/>
            <person name="Submissions S."/>
        </authorList>
    </citation>
    <scope>NUCLEOTIDE SEQUENCE [LARGE SCALE GENOMIC DNA]</scope>
    <source>
        <strain evidence="9">DSM 22638</strain>
    </source>
</reference>
<dbReference type="Gene3D" id="3.40.50.2300">
    <property type="match status" value="2"/>
</dbReference>
<dbReference type="PANTHER" id="PTHR30026:SF20">
    <property type="entry name" value="OUTER MEMBRANE PROTEIN TOLC"/>
    <property type="match status" value="1"/>
</dbReference>
<evidence type="ECO:0000256" key="2">
    <source>
        <dbReference type="ARBA" id="ARBA00007613"/>
    </source>
</evidence>
<evidence type="ECO:0000313" key="8">
    <source>
        <dbReference type="EMBL" id="SHG73694.1"/>
    </source>
</evidence>
<comment type="subcellular location">
    <subcellularLocation>
        <location evidence="1">Cell outer membrane</location>
    </subcellularLocation>
</comment>
<dbReference type="PANTHER" id="PTHR30026">
    <property type="entry name" value="OUTER MEMBRANE PROTEIN TOLC"/>
    <property type="match status" value="1"/>
</dbReference>
<gene>
    <name evidence="8" type="ORF">SAMN04488116_2322</name>
</gene>
<keyword evidence="4" id="KW-1134">Transmembrane beta strand</keyword>
<keyword evidence="6" id="KW-0472">Membrane</keyword>
<dbReference type="GO" id="GO:1990281">
    <property type="term" value="C:efflux pump complex"/>
    <property type="evidence" value="ECO:0007669"/>
    <property type="project" value="TreeGrafter"/>
</dbReference>
<dbReference type="GO" id="GO:0015562">
    <property type="term" value="F:efflux transmembrane transporter activity"/>
    <property type="evidence" value="ECO:0007669"/>
    <property type="project" value="InterPro"/>
</dbReference>
<name>A0A1M5M8N9_9FLAO</name>
<dbReference type="RefSeq" id="WP_073179684.1">
    <property type="nucleotide sequence ID" value="NZ_FQWL01000003.1"/>
</dbReference>
<dbReference type="Gene3D" id="1.20.1600.10">
    <property type="entry name" value="Outer membrane efflux proteins (OEP)"/>
    <property type="match status" value="1"/>
</dbReference>
<dbReference type="GO" id="GO:0009279">
    <property type="term" value="C:cell outer membrane"/>
    <property type="evidence" value="ECO:0007669"/>
    <property type="project" value="UniProtKB-SubCell"/>
</dbReference>
<comment type="similarity">
    <text evidence="2">Belongs to the outer membrane factor (OMF) (TC 1.B.17) family.</text>
</comment>
<dbReference type="STRING" id="570519.SAMN04488116_2322"/>
<organism evidence="8 9">
    <name type="scientific">Flagellimonas flava</name>
    <dbReference type="NCBI Taxonomy" id="570519"/>
    <lineage>
        <taxon>Bacteria</taxon>
        <taxon>Pseudomonadati</taxon>
        <taxon>Bacteroidota</taxon>
        <taxon>Flavobacteriia</taxon>
        <taxon>Flavobacteriales</taxon>
        <taxon>Flavobacteriaceae</taxon>
        <taxon>Flagellimonas</taxon>
    </lineage>
</organism>
<dbReference type="AlphaFoldDB" id="A0A1M5M8N9"/>
<evidence type="ECO:0000256" key="3">
    <source>
        <dbReference type="ARBA" id="ARBA00022448"/>
    </source>
</evidence>
<protein>
    <submittedName>
        <fullName evidence="8">Outer membrane protein TolC</fullName>
    </submittedName>
</protein>
<evidence type="ECO:0000256" key="7">
    <source>
        <dbReference type="ARBA" id="ARBA00023237"/>
    </source>
</evidence>
<dbReference type="InterPro" id="IPR051906">
    <property type="entry name" value="TolC-like"/>
</dbReference>
<evidence type="ECO:0000256" key="5">
    <source>
        <dbReference type="ARBA" id="ARBA00022692"/>
    </source>
</evidence>
<dbReference type="OrthoDB" id="9771205at2"/>
<sequence length="786" mass="87569">MKSNKILFVLLFLSFGLLSGSAQEKRTYKIGVLLDRVTAELSPLIEKLQNEITAVVGEDAIIEFSPENILVNDFNLEKARSNYNQLIAGNADIILAFGVLNNEIISPMTVHKKPTILFGAVNRDVQQLDLSKTSSGIENFTYLIESESYHDDLTRFKELSDFKNLGIAIDAPIANILPLKEIFDAELATLNADYRLIPFESVNDITSNLDGIDALYLAGGFFMTIEEKKILAQELITRKMPSFSVNGPSDVKLGFLATLQAEENLDQFFRRIALNIEAYVTGTPLSELPIYIDYNPRLTINYNTSDAIGFPIKYSLIGETDFVGEFRNVLSEKEYDLLTVINQALEQNLSIQSGQKDVDLASQEVKTATSNYLPSLTASGTASYVDPDLAAISNGQNPEFSTAGSLTLNQTIFSEAANANIAIQKKLQKAQQEDFNASQLDLIFDSANAYFNVLILKANTQIQVRNVDLTKTNLQISQQNFEAGQSGKSDMLRFRSEMAQNTQAMVEAINQLEQGFLVLNQLLNNPANLEIDVIDAELDEGVFEDYNYDELFGLLDNPSLREPFIAFLIEEAYRNAPELKSLGYSLEATERNIRLNGYGRFLPSVALQGQYNSTFNRSGAGSTVPEGLGFGLVDNYYTAGASISIPIINQNLNNINRQTAIIQKDQLDINKDNLELGIAVNVRNGVLNLVNQMSNIQLSKISEETAAEALELTRASYSEGAVNIVQLLDAQNNYLDAQLARTNAVYNFLINALQLERFLGYYFLLNTEEKNNEFRQRFFEFLNNQN</sequence>
<evidence type="ECO:0000313" key="9">
    <source>
        <dbReference type="Proteomes" id="UP000184532"/>
    </source>
</evidence>
<accession>A0A1M5M8N9</accession>